<dbReference type="Gene3D" id="3.30.40.10">
    <property type="entry name" value="Zinc/RING finger domain, C3HC4 (zinc finger)"/>
    <property type="match status" value="1"/>
</dbReference>
<dbReference type="Pfam" id="PF13639">
    <property type="entry name" value="zf-RING_2"/>
    <property type="match status" value="1"/>
</dbReference>
<dbReference type="PANTHER" id="PTHR46077:SF1">
    <property type="entry name" value="TOP1 BINDING ARGININE_SERINE RICH PROTEIN, E3 UBIQUITIN LIGASE"/>
    <property type="match status" value="1"/>
</dbReference>
<comment type="catalytic activity">
    <reaction evidence="1">
        <text>S-ubiquitinyl-[E2 ubiquitin-conjugating enzyme]-L-cysteine + [acceptor protein]-L-lysine = [E2 ubiquitin-conjugating enzyme]-L-cysteine + N(6)-ubiquitinyl-[acceptor protein]-L-lysine.</text>
        <dbReference type="EC" id="2.3.2.27"/>
    </reaction>
</comment>
<dbReference type="PANTHER" id="PTHR46077">
    <property type="entry name" value="E3 UBIQUITIN-PROTEIN LIGASE TOPORS"/>
    <property type="match status" value="1"/>
</dbReference>
<evidence type="ECO:0000256" key="8">
    <source>
        <dbReference type="ARBA" id="ARBA00023163"/>
    </source>
</evidence>
<keyword evidence="3" id="KW-0808">Transferase</keyword>
<feature type="compositionally biased region" description="Low complexity" evidence="10">
    <location>
        <begin position="108"/>
        <end position="124"/>
    </location>
</feature>
<evidence type="ECO:0000259" key="11">
    <source>
        <dbReference type="PROSITE" id="PS50089"/>
    </source>
</evidence>
<keyword evidence="6" id="KW-0862">Zinc</keyword>
<proteinExistence type="predicted"/>
<dbReference type="GO" id="GO:0006513">
    <property type="term" value="P:protein monoubiquitination"/>
    <property type="evidence" value="ECO:0007669"/>
    <property type="project" value="TreeGrafter"/>
</dbReference>
<evidence type="ECO:0000313" key="13">
    <source>
        <dbReference type="Proteomes" id="UP000186601"/>
    </source>
</evidence>
<evidence type="ECO:0000256" key="4">
    <source>
        <dbReference type="ARBA" id="ARBA00022723"/>
    </source>
</evidence>
<sequence length="727" mass="79927">MLARSPKRIKLEDTSDVERPFGEPNQGHLEEDDYGDPDETDADHCSICLQPVSDRTVIPACSHDFCFECLLVWTEQSRRCPLCSGQIGEYLIHNIRSKYDFQKHYLSPLRTSPRPAPAPLARVPGGRRRRTAREVQWGRSERREREQEREAADALERAVEKRRWVYRHRLYAKYDPPDDIPPPRDIERHHRWRPQSQPPSDSRSPSPDLSRSHSHTRTHERVRRSGLPPHDDGRGRHPELRTGPVTMLNASGMDIHRERRRSRSRDMEAGGHQERTRPDDAQSKRDLKGKGRAIGDVRCEPHSLRDSEPDLTAGNVHTAPVNGSNNLAKIQGDDRRTHHSQYLVPTGTVEGDVAPPASADPPELTSESEQKARPRIRRDAWQSLQAHLTHTNTNIGRRSAARPSESPSLLPNRLEISIRGASSNAVPTSTSTQPVPLHAAAPNGSQSAWLLSRISDSATTPVFPDAITLANTMTGTLIETPSERPTSGSTEADIVAGTCFKLSQLENESSPAVLRNVSGSQNNNVYRKLAAPANVALDDAFSNINEFGSPYSLMSLGSTSHPVATIPLESPDSSSSSSSSRFEQPANTVRARLLSRLDNAKRVLADHQVADSSQGLSDNYTSMRASEDCNGRSSVSASAALDHHVSSAESDNSPLNHRDAEILETTLRGQARLRMKLAAARRIAEGAQGGSATADAGGGGSVFAAAIGERESHEAVLRAKLKRSRVR</sequence>
<feature type="region of interest" description="Disordered" evidence="10">
    <location>
        <begin position="609"/>
        <end position="637"/>
    </location>
</feature>
<gene>
    <name evidence="12" type="ORF">PHLCEN_2v7859</name>
</gene>
<feature type="region of interest" description="Disordered" evidence="10">
    <location>
        <begin position="173"/>
        <end position="376"/>
    </location>
</feature>
<dbReference type="OrthoDB" id="21204at2759"/>
<dbReference type="EC" id="2.3.2.27" evidence="2"/>
<feature type="region of interest" description="Disordered" evidence="10">
    <location>
        <begin position="108"/>
        <end position="151"/>
    </location>
</feature>
<name>A0A2R6NVS4_9APHY</name>
<evidence type="ECO:0000256" key="1">
    <source>
        <dbReference type="ARBA" id="ARBA00000900"/>
    </source>
</evidence>
<reference evidence="12 13" key="1">
    <citation type="submission" date="2018-02" db="EMBL/GenBank/DDBJ databases">
        <title>Genome sequence of the basidiomycete white-rot fungus Phlebia centrifuga.</title>
        <authorList>
            <person name="Granchi Z."/>
            <person name="Peng M."/>
            <person name="de Vries R.P."/>
            <person name="Hilden K."/>
            <person name="Makela M.R."/>
            <person name="Grigoriev I."/>
            <person name="Riley R."/>
        </authorList>
    </citation>
    <scope>NUCLEOTIDE SEQUENCE [LARGE SCALE GENOMIC DNA]</scope>
    <source>
        <strain evidence="12 13">FBCC195</strain>
    </source>
</reference>
<feature type="compositionally biased region" description="Acidic residues" evidence="10">
    <location>
        <begin position="30"/>
        <end position="40"/>
    </location>
</feature>
<evidence type="ECO:0000313" key="12">
    <source>
        <dbReference type="EMBL" id="PSR77428.1"/>
    </source>
</evidence>
<feature type="region of interest" description="Disordered" evidence="10">
    <location>
        <begin position="564"/>
        <end position="587"/>
    </location>
</feature>
<feature type="region of interest" description="Disordered" evidence="10">
    <location>
        <begin position="423"/>
        <end position="442"/>
    </location>
</feature>
<dbReference type="SMART" id="SM00184">
    <property type="entry name" value="RING"/>
    <property type="match status" value="1"/>
</dbReference>
<feature type="compositionally biased region" description="Basic and acidic residues" evidence="10">
    <location>
        <begin position="139"/>
        <end position="151"/>
    </location>
</feature>
<feature type="compositionally biased region" description="Polar residues" evidence="10">
    <location>
        <begin position="423"/>
        <end position="434"/>
    </location>
</feature>
<keyword evidence="13" id="KW-1185">Reference proteome</keyword>
<feature type="compositionally biased region" description="Basic and acidic residues" evidence="10">
    <location>
        <begin position="264"/>
        <end position="308"/>
    </location>
</feature>
<keyword evidence="4" id="KW-0479">Metal-binding</keyword>
<evidence type="ECO:0000256" key="10">
    <source>
        <dbReference type="SAM" id="MobiDB-lite"/>
    </source>
</evidence>
<feature type="region of interest" description="Disordered" evidence="10">
    <location>
        <begin position="390"/>
        <end position="411"/>
    </location>
</feature>
<organism evidence="12 13">
    <name type="scientific">Hermanssonia centrifuga</name>
    <dbReference type="NCBI Taxonomy" id="98765"/>
    <lineage>
        <taxon>Eukaryota</taxon>
        <taxon>Fungi</taxon>
        <taxon>Dikarya</taxon>
        <taxon>Basidiomycota</taxon>
        <taxon>Agaricomycotina</taxon>
        <taxon>Agaricomycetes</taxon>
        <taxon>Polyporales</taxon>
        <taxon>Meruliaceae</taxon>
        <taxon>Hermanssonia</taxon>
    </lineage>
</organism>
<feature type="region of interest" description="Disordered" evidence="10">
    <location>
        <begin position="1"/>
        <end position="40"/>
    </location>
</feature>
<dbReference type="InterPro" id="IPR013083">
    <property type="entry name" value="Znf_RING/FYVE/PHD"/>
</dbReference>
<keyword evidence="5 9" id="KW-0863">Zinc-finger</keyword>
<accession>A0A2R6NVS4</accession>
<comment type="caution">
    <text evidence="12">The sequence shown here is derived from an EMBL/GenBank/DDBJ whole genome shotgun (WGS) entry which is preliminary data.</text>
</comment>
<evidence type="ECO:0000256" key="6">
    <source>
        <dbReference type="ARBA" id="ARBA00022833"/>
    </source>
</evidence>
<dbReference type="SUPFAM" id="SSF57850">
    <property type="entry name" value="RING/U-box"/>
    <property type="match status" value="1"/>
</dbReference>
<feature type="compositionally biased region" description="Low complexity" evidence="10">
    <location>
        <begin position="397"/>
        <end position="411"/>
    </location>
</feature>
<evidence type="ECO:0000256" key="5">
    <source>
        <dbReference type="ARBA" id="ARBA00022771"/>
    </source>
</evidence>
<keyword evidence="8" id="KW-0804">Transcription</keyword>
<protein>
    <recommendedName>
        <fullName evidence="2">RING-type E3 ubiquitin transferase</fullName>
        <ecNumber evidence="2">2.3.2.27</ecNumber>
    </recommendedName>
</protein>
<feature type="domain" description="RING-type" evidence="11">
    <location>
        <begin position="45"/>
        <end position="84"/>
    </location>
</feature>
<dbReference type="GO" id="GO:0008270">
    <property type="term" value="F:zinc ion binding"/>
    <property type="evidence" value="ECO:0007669"/>
    <property type="project" value="UniProtKB-KW"/>
</dbReference>
<feature type="compositionally biased region" description="Basic residues" evidence="10">
    <location>
        <begin position="212"/>
        <end position="224"/>
    </location>
</feature>
<dbReference type="PROSITE" id="PS00518">
    <property type="entry name" value="ZF_RING_1"/>
    <property type="match status" value="1"/>
</dbReference>
<evidence type="ECO:0000256" key="9">
    <source>
        <dbReference type="PROSITE-ProRule" id="PRU00175"/>
    </source>
</evidence>
<dbReference type="InterPro" id="IPR017907">
    <property type="entry name" value="Znf_RING_CS"/>
</dbReference>
<keyword evidence="7" id="KW-0805">Transcription regulation</keyword>
<dbReference type="STRING" id="98765.A0A2R6NVS4"/>
<dbReference type="EMBL" id="MLYV02000794">
    <property type="protein sequence ID" value="PSR77428.1"/>
    <property type="molecule type" value="Genomic_DNA"/>
</dbReference>
<evidence type="ECO:0000256" key="2">
    <source>
        <dbReference type="ARBA" id="ARBA00012483"/>
    </source>
</evidence>
<feature type="compositionally biased region" description="Polar residues" evidence="10">
    <location>
        <begin position="610"/>
        <end position="624"/>
    </location>
</feature>
<evidence type="ECO:0000256" key="7">
    <source>
        <dbReference type="ARBA" id="ARBA00023015"/>
    </source>
</evidence>
<dbReference type="Proteomes" id="UP000186601">
    <property type="component" value="Unassembled WGS sequence"/>
</dbReference>
<dbReference type="GO" id="GO:0061630">
    <property type="term" value="F:ubiquitin protein ligase activity"/>
    <property type="evidence" value="ECO:0007669"/>
    <property type="project" value="UniProtKB-EC"/>
</dbReference>
<dbReference type="InterPro" id="IPR001841">
    <property type="entry name" value="Znf_RING"/>
</dbReference>
<dbReference type="GO" id="GO:0000209">
    <property type="term" value="P:protein polyubiquitination"/>
    <property type="evidence" value="ECO:0007669"/>
    <property type="project" value="TreeGrafter"/>
</dbReference>
<feature type="compositionally biased region" description="Basic and acidic residues" evidence="10">
    <location>
        <begin position="229"/>
        <end position="240"/>
    </location>
</feature>
<dbReference type="PROSITE" id="PS50089">
    <property type="entry name" value="ZF_RING_2"/>
    <property type="match status" value="1"/>
</dbReference>
<feature type="compositionally biased region" description="Basic and acidic residues" evidence="10">
    <location>
        <begin position="9"/>
        <end position="21"/>
    </location>
</feature>
<evidence type="ECO:0000256" key="3">
    <source>
        <dbReference type="ARBA" id="ARBA00022679"/>
    </source>
</evidence>
<dbReference type="AlphaFoldDB" id="A0A2R6NVS4"/>
<feature type="compositionally biased region" description="Low complexity" evidence="10">
    <location>
        <begin position="194"/>
        <end position="209"/>
    </location>
</feature>